<dbReference type="EMBL" id="BGPR01026149">
    <property type="protein sequence ID" value="GBN95647.1"/>
    <property type="molecule type" value="Genomic_DNA"/>
</dbReference>
<gene>
    <name evidence="2" type="ORF">AVEN_216063_1</name>
</gene>
<protein>
    <submittedName>
        <fullName evidence="2">Uncharacterized protein</fullName>
    </submittedName>
</protein>
<organism evidence="2 3">
    <name type="scientific">Araneus ventricosus</name>
    <name type="common">Orbweaver spider</name>
    <name type="synonym">Epeira ventricosa</name>
    <dbReference type="NCBI Taxonomy" id="182803"/>
    <lineage>
        <taxon>Eukaryota</taxon>
        <taxon>Metazoa</taxon>
        <taxon>Ecdysozoa</taxon>
        <taxon>Arthropoda</taxon>
        <taxon>Chelicerata</taxon>
        <taxon>Arachnida</taxon>
        <taxon>Araneae</taxon>
        <taxon>Araneomorphae</taxon>
        <taxon>Entelegynae</taxon>
        <taxon>Araneoidea</taxon>
        <taxon>Araneidae</taxon>
        <taxon>Araneus</taxon>
    </lineage>
</organism>
<keyword evidence="3" id="KW-1185">Reference proteome</keyword>
<comment type="caution">
    <text evidence="2">The sequence shown here is derived from an EMBL/GenBank/DDBJ whole genome shotgun (WGS) entry which is preliminary data.</text>
</comment>
<sequence>MANCVPSASFRNAQVFANQEKAWERRMWQDRRADDLHPTDCGNAEKGQMTEKVVIHGGGELSSFCLKEFEDKPNRYNSDQTTLFDSPMSDNATGSALRHRG</sequence>
<dbReference type="AlphaFoldDB" id="A0A4Y2T505"/>
<evidence type="ECO:0000256" key="1">
    <source>
        <dbReference type="SAM" id="MobiDB-lite"/>
    </source>
</evidence>
<reference evidence="2 3" key="1">
    <citation type="journal article" date="2019" name="Sci. Rep.">
        <title>Orb-weaving spider Araneus ventricosus genome elucidates the spidroin gene catalogue.</title>
        <authorList>
            <person name="Kono N."/>
            <person name="Nakamura H."/>
            <person name="Ohtoshi R."/>
            <person name="Moran D.A.P."/>
            <person name="Shinohara A."/>
            <person name="Yoshida Y."/>
            <person name="Fujiwara M."/>
            <person name="Mori M."/>
            <person name="Tomita M."/>
            <person name="Arakawa K."/>
        </authorList>
    </citation>
    <scope>NUCLEOTIDE SEQUENCE [LARGE SCALE GENOMIC DNA]</scope>
</reference>
<evidence type="ECO:0000313" key="2">
    <source>
        <dbReference type="EMBL" id="GBN95647.1"/>
    </source>
</evidence>
<dbReference type="Proteomes" id="UP000499080">
    <property type="component" value="Unassembled WGS sequence"/>
</dbReference>
<name>A0A4Y2T505_ARAVE</name>
<feature type="compositionally biased region" description="Polar residues" evidence="1">
    <location>
        <begin position="77"/>
        <end position="94"/>
    </location>
</feature>
<evidence type="ECO:0000313" key="3">
    <source>
        <dbReference type="Proteomes" id="UP000499080"/>
    </source>
</evidence>
<accession>A0A4Y2T505</accession>
<proteinExistence type="predicted"/>
<feature type="region of interest" description="Disordered" evidence="1">
    <location>
        <begin position="77"/>
        <end position="101"/>
    </location>
</feature>